<protein>
    <recommendedName>
        <fullName evidence="8">DNA-directed RNA polymerase III subunit RPC4</fullName>
    </recommendedName>
</protein>
<feature type="compositionally biased region" description="Basic residues" evidence="5">
    <location>
        <begin position="68"/>
        <end position="77"/>
    </location>
</feature>
<dbReference type="PANTHER" id="PTHR13408:SF0">
    <property type="entry name" value="DNA-DIRECTED RNA POLYMERASE III SUBUNIT RPC4"/>
    <property type="match status" value="1"/>
</dbReference>
<feature type="compositionally biased region" description="Low complexity" evidence="5">
    <location>
        <begin position="116"/>
        <end position="129"/>
    </location>
</feature>
<dbReference type="GO" id="GO:0042797">
    <property type="term" value="P:tRNA transcription by RNA polymerase III"/>
    <property type="evidence" value="ECO:0007669"/>
    <property type="project" value="TreeGrafter"/>
</dbReference>
<dbReference type="Pfam" id="PF05132">
    <property type="entry name" value="RNA_pol_Rpc4"/>
    <property type="match status" value="1"/>
</dbReference>
<dbReference type="PANTHER" id="PTHR13408">
    <property type="entry name" value="DNA-DIRECTED RNA POLYMERASE III"/>
    <property type="match status" value="1"/>
</dbReference>
<evidence type="ECO:0000256" key="5">
    <source>
        <dbReference type="SAM" id="MobiDB-lite"/>
    </source>
</evidence>
<reference evidence="6 7" key="2">
    <citation type="submission" date="2016-08" db="EMBL/GenBank/DDBJ databases">
        <title>Pervasive Adenine N6-methylation of Active Genes in Fungi.</title>
        <authorList>
            <consortium name="DOE Joint Genome Institute"/>
            <person name="Mondo S.J."/>
            <person name="Dannebaum R.O."/>
            <person name="Kuo R.C."/>
            <person name="Labutti K."/>
            <person name="Haridas S."/>
            <person name="Kuo A."/>
            <person name="Salamov A."/>
            <person name="Ahrendt S.R."/>
            <person name="Lipzen A."/>
            <person name="Sullivan W."/>
            <person name="Andreopoulos W.B."/>
            <person name="Clum A."/>
            <person name="Lindquist E."/>
            <person name="Daum C."/>
            <person name="Ramamoorthy G.K."/>
            <person name="Gryganskyi A."/>
            <person name="Culley D."/>
            <person name="Magnuson J.K."/>
            <person name="James T.Y."/>
            <person name="O'Malley M.A."/>
            <person name="Stajich J.E."/>
            <person name="Spatafora J.W."/>
            <person name="Visel A."/>
            <person name="Grigoriev I.V."/>
        </authorList>
    </citation>
    <scope>NUCLEOTIDE SEQUENCE [LARGE SCALE GENOMIC DNA]</scope>
    <source>
        <strain evidence="7">finn</strain>
    </source>
</reference>
<keyword evidence="4" id="KW-0539">Nucleus</keyword>
<comment type="subcellular location">
    <subcellularLocation>
        <location evidence="1">Nucleus</location>
    </subcellularLocation>
</comment>
<keyword evidence="3" id="KW-0804">Transcription</keyword>
<accession>A0A1Y1V546</accession>
<dbReference type="OrthoDB" id="5836119at2759"/>
<keyword evidence="7" id="KW-1185">Reference proteome</keyword>
<keyword evidence="2" id="KW-0240">DNA-directed RNA polymerase</keyword>
<name>A0A1Y1V546_9FUNG</name>
<evidence type="ECO:0000256" key="4">
    <source>
        <dbReference type="ARBA" id="ARBA00023242"/>
    </source>
</evidence>
<dbReference type="GO" id="GO:0003677">
    <property type="term" value="F:DNA binding"/>
    <property type="evidence" value="ECO:0007669"/>
    <property type="project" value="InterPro"/>
</dbReference>
<dbReference type="InterPro" id="IPR007811">
    <property type="entry name" value="RPC4"/>
</dbReference>
<dbReference type="EMBL" id="MCFH01000034">
    <property type="protein sequence ID" value="ORX46619.1"/>
    <property type="molecule type" value="Genomic_DNA"/>
</dbReference>
<evidence type="ECO:0000256" key="1">
    <source>
        <dbReference type="ARBA" id="ARBA00004123"/>
    </source>
</evidence>
<gene>
    <name evidence="6" type="ORF">BCR36DRAFT_356649</name>
</gene>
<dbReference type="Proteomes" id="UP000193719">
    <property type="component" value="Unassembled WGS sequence"/>
</dbReference>
<evidence type="ECO:0000256" key="2">
    <source>
        <dbReference type="ARBA" id="ARBA00022478"/>
    </source>
</evidence>
<evidence type="ECO:0000313" key="7">
    <source>
        <dbReference type="Proteomes" id="UP000193719"/>
    </source>
</evidence>
<dbReference type="AlphaFoldDB" id="A0A1Y1V546"/>
<sequence length="375" mass="42543">MDSGSTSKSEEKPKIKKTPSSSNVRTFGTIGSTEPGKIGSLKGSKLTFKPKIPTRRKQIKVEDEEKPKKTKERKGKKSFKDKERKPRGRPTYEPSALSGPFAQGAARPGVKREYGSSRTFSGVSSGSSGIRVEEDTQSDVKPKVESLKFKNLNDENEEEFYEEDENTTRPVSLVDLTQELNEKMEKIKLEEKNFTFKKIKFENEKVEVKSENDEQLPKDTDNMEIEQSAAVEDENETYNYPASELLRNDIKPENNILFFQFPSVLPEIINNNKMDTDNKYDSNKVKIETSDGKLANVNLDTNNDAPEGKIGKLVIYKSGKMKIKFGDILFDVNPGTDCNFYQNAFSFNTENQEGYILGDIRKRYICTPDIESLLK</sequence>
<proteinExistence type="predicted"/>
<feature type="compositionally biased region" description="Basic and acidic residues" evidence="5">
    <location>
        <begin position="131"/>
        <end position="143"/>
    </location>
</feature>
<feature type="region of interest" description="Disordered" evidence="5">
    <location>
        <begin position="1"/>
        <end position="143"/>
    </location>
</feature>
<dbReference type="GO" id="GO:0005666">
    <property type="term" value="C:RNA polymerase III complex"/>
    <property type="evidence" value="ECO:0007669"/>
    <property type="project" value="InterPro"/>
</dbReference>
<comment type="caution">
    <text evidence="6">The sequence shown here is derived from an EMBL/GenBank/DDBJ whole genome shotgun (WGS) entry which is preliminary data.</text>
</comment>
<evidence type="ECO:0008006" key="8">
    <source>
        <dbReference type="Google" id="ProtNLM"/>
    </source>
</evidence>
<reference evidence="6 7" key="1">
    <citation type="submission" date="2016-08" db="EMBL/GenBank/DDBJ databases">
        <title>Genomes of anaerobic fungi encode conserved fungal cellulosomes for biomass hydrolysis.</title>
        <authorList>
            <consortium name="DOE Joint Genome Institute"/>
            <person name="Haitjema C.H."/>
            <person name="Gilmore S.P."/>
            <person name="Henske J.K."/>
            <person name="Solomon K.V."/>
            <person name="De Groot R."/>
            <person name="Kuo A."/>
            <person name="Mondo S.J."/>
            <person name="Salamov A.A."/>
            <person name="Labutti K."/>
            <person name="Zhao Z."/>
            <person name="Chiniquy J."/>
            <person name="Barry K."/>
            <person name="Brewer H.M."/>
            <person name="Purvine S.O."/>
            <person name="Wright A.T."/>
            <person name="Boxma B."/>
            <person name="Van Alen T."/>
            <person name="Hackstein J.H."/>
            <person name="Baker S.E."/>
            <person name="Grigoriev I.V."/>
            <person name="O'Malley M.A."/>
        </authorList>
    </citation>
    <scope>NUCLEOTIDE SEQUENCE [LARGE SCALE GENOMIC DNA]</scope>
    <source>
        <strain evidence="7">finn</strain>
    </source>
</reference>
<evidence type="ECO:0000313" key="6">
    <source>
        <dbReference type="EMBL" id="ORX46619.1"/>
    </source>
</evidence>
<evidence type="ECO:0000256" key="3">
    <source>
        <dbReference type="ARBA" id="ARBA00023163"/>
    </source>
</evidence>
<feature type="compositionally biased region" description="Polar residues" evidence="5">
    <location>
        <begin position="18"/>
        <end position="32"/>
    </location>
</feature>
<organism evidence="6 7">
    <name type="scientific">Piromyces finnis</name>
    <dbReference type="NCBI Taxonomy" id="1754191"/>
    <lineage>
        <taxon>Eukaryota</taxon>
        <taxon>Fungi</taxon>
        <taxon>Fungi incertae sedis</taxon>
        <taxon>Chytridiomycota</taxon>
        <taxon>Chytridiomycota incertae sedis</taxon>
        <taxon>Neocallimastigomycetes</taxon>
        <taxon>Neocallimastigales</taxon>
        <taxon>Neocallimastigaceae</taxon>
        <taxon>Piromyces</taxon>
    </lineage>
</organism>
<dbReference type="STRING" id="1754191.A0A1Y1V546"/>